<dbReference type="SMART" id="SM00530">
    <property type="entry name" value="HTH_XRE"/>
    <property type="match status" value="1"/>
</dbReference>
<dbReference type="Gene3D" id="1.10.260.40">
    <property type="entry name" value="lambda repressor-like DNA-binding domains"/>
    <property type="match status" value="1"/>
</dbReference>
<dbReference type="EMBL" id="PP870127">
    <property type="protein sequence ID" value="XCI65005.1"/>
    <property type="molecule type" value="Genomic_DNA"/>
</dbReference>
<dbReference type="InterPro" id="IPR010982">
    <property type="entry name" value="Lambda_DNA-bd_dom_sf"/>
</dbReference>
<dbReference type="PROSITE" id="PS50943">
    <property type="entry name" value="HTH_CROC1"/>
    <property type="match status" value="1"/>
</dbReference>
<sequence length="120" mass="13058">MAIQMMPAPANQLTTRDIVASNVRAEAARMGYNQVRLGQMLGISQPSINKRWTGKRPWQLEELDSLASALGVSVADLVTPTGRETRLRQDSNLQPRDCVTVRIMDTLKASLSHVGEGAAA</sequence>
<protein>
    <submittedName>
        <fullName evidence="2">Transcriptional repressor</fullName>
    </submittedName>
</protein>
<evidence type="ECO:0000313" key="2">
    <source>
        <dbReference type="EMBL" id="XCI65005.1"/>
    </source>
</evidence>
<dbReference type="SUPFAM" id="SSF47413">
    <property type="entry name" value="lambda repressor-like DNA-binding domains"/>
    <property type="match status" value="1"/>
</dbReference>
<proteinExistence type="predicted"/>
<accession>A0AAU8HXF2</accession>
<reference evidence="2" key="1">
    <citation type="journal article" date="2024" name="bioRxiv">
        <title>The salivary virome during childhood dental caries.</title>
        <authorList>
            <person name="Tang J."/>
            <person name="Baker J.L."/>
        </authorList>
    </citation>
    <scope>NUCLEOTIDE SEQUENCE</scope>
    <source>
        <strain evidence="2">11_unbinned_2</strain>
    </source>
</reference>
<organism evidence="2">
    <name type="scientific">Decurrovirus sp</name>
    <dbReference type="NCBI Taxonomy" id="2832697"/>
    <lineage>
        <taxon>Viruses</taxon>
        <taxon>Duplodnaviria</taxon>
        <taxon>Heunggongvirae</taxon>
        <taxon>Uroviricota</taxon>
        <taxon>Caudoviricetes</taxon>
        <taxon>Decurrovirus</taxon>
    </lineage>
</organism>
<feature type="domain" description="HTH cro/C1-type" evidence="1">
    <location>
        <begin position="23"/>
        <end position="77"/>
    </location>
</feature>
<dbReference type="CDD" id="cd00093">
    <property type="entry name" value="HTH_XRE"/>
    <property type="match status" value="1"/>
</dbReference>
<name>A0AAU8HXF2_9CAUD</name>
<evidence type="ECO:0000259" key="1">
    <source>
        <dbReference type="PROSITE" id="PS50943"/>
    </source>
</evidence>
<dbReference type="InterPro" id="IPR001387">
    <property type="entry name" value="Cro/C1-type_HTH"/>
</dbReference>
<dbReference type="Pfam" id="PF13443">
    <property type="entry name" value="HTH_26"/>
    <property type="match status" value="1"/>
</dbReference>
<dbReference type="GO" id="GO:0003677">
    <property type="term" value="F:DNA binding"/>
    <property type="evidence" value="ECO:0007669"/>
    <property type="project" value="InterPro"/>
</dbReference>